<dbReference type="EMBL" id="BMLP01000001">
    <property type="protein sequence ID" value="GGO27687.1"/>
    <property type="molecule type" value="Genomic_DNA"/>
</dbReference>
<dbReference type="GO" id="GO:0005829">
    <property type="term" value="C:cytosol"/>
    <property type="evidence" value="ECO:0007669"/>
    <property type="project" value="TreeGrafter"/>
</dbReference>
<name>A0A918DBY5_9RHOB</name>
<keyword evidence="11 14" id="KW-0460">Magnesium</keyword>
<feature type="site" description="Essential for catalytic activity" evidence="14">
    <location>
        <position position="178"/>
    </location>
</feature>
<evidence type="ECO:0000256" key="9">
    <source>
        <dbReference type="ARBA" id="ARBA00022619"/>
    </source>
</evidence>
<keyword evidence="17" id="KW-1185">Reference proteome</keyword>
<comment type="similarity">
    <text evidence="6">In the C-terminal section; belongs to the GTP cyclohydrolase II family.</text>
</comment>
<comment type="cofactor">
    <cofactor evidence="14">
        <name>Mg(2+)</name>
        <dbReference type="ChEBI" id="CHEBI:18420"/>
    </cofactor>
    <cofactor evidence="14">
        <name>Mn(2+)</name>
        <dbReference type="ChEBI" id="CHEBI:29035"/>
    </cofactor>
    <text evidence="14">Binds 2 divalent metal cations per subunit. Magnesium or manganese.</text>
</comment>
<dbReference type="SUPFAM" id="SSF55821">
    <property type="entry name" value="YrdC/RibB"/>
    <property type="match status" value="1"/>
</dbReference>
<comment type="subunit">
    <text evidence="14">Homodimer.</text>
</comment>
<evidence type="ECO:0000256" key="2">
    <source>
        <dbReference type="ARBA" id="ARBA00001936"/>
    </source>
</evidence>
<comment type="cofactor">
    <cofactor evidence="2">
        <name>Mn(2+)</name>
        <dbReference type="ChEBI" id="CHEBI:29035"/>
    </cofactor>
</comment>
<dbReference type="InterPro" id="IPR036144">
    <property type="entry name" value="RibA-like_sf"/>
</dbReference>
<feature type="site" description="Essential for catalytic activity" evidence="14">
    <location>
        <position position="140"/>
    </location>
</feature>
<feature type="binding site" evidence="14">
    <location>
        <begin position="41"/>
        <end position="42"/>
    </location>
    <ligand>
        <name>D-ribulose 5-phosphate</name>
        <dbReference type="ChEBI" id="CHEBI:58121"/>
    </ligand>
</feature>
<feature type="domain" description="GTP cyclohydrolase II" evidence="15">
    <location>
        <begin position="227"/>
        <end position="368"/>
    </location>
</feature>
<comment type="catalytic activity">
    <reaction evidence="1 14">
        <text>D-ribulose 5-phosphate = (2S)-2-hydroxy-3-oxobutyl phosphate + formate + H(+)</text>
        <dbReference type="Rhea" id="RHEA:18457"/>
        <dbReference type="ChEBI" id="CHEBI:15378"/>
        <dbReference type="ChEBI" id="CHEBI:15740"/>
        <dbReference type="ChEBI" id="CHEBI:58121"/>
        <dbReference type="ChEBI" id="CHEBI:58830"/>
        <dbReference type="EC" id="4.1.99.12"/>
    </reaction>
</comment>
<evidence type="ECO:0000256" key="12">
    <source>
        <dbReference type="ARBA" id="ARBA00023211"/>
    </source>
</evidence>
<evidence type="ECO:0000256" key="11">
    <source>
        <dbReference type="ARBA" id="ARBA00022842"/>
    </source>
</evidence>
<evidence type="ECO:0000313" key="16">
    <source>
        <dbReference type="EMBL" id="GGO27687.1"/>
    </source>
</evidence>
<evidence type="ECO:0000256" key="3">
    <source>
        <dbReference type="ARBA" id="ARBA00002284"/>
    </source>
</evidence>
<gene>
    <name evidence="16" type="primary">ribBA</name>
    <name evidence="14" type="synonym">ribB</name>
    <name evidence="16" type="ORF">GCM10010991_09760</name>
</gene>
<proteinExistence type="inferred from homology"/>
<protein>
    <recommendedName>
        <fullName evidence="8 14">3,4-dihydroxy-2-butanone 4-phosphate synthase</fullName>
        <shortName evidence="14">DHBP synthase</shortName>
        <ecNumber evidence="7 14">4.1.99.12</ecNumber>
    </recommendedName>
</protein>
<dbReference type="Pfam" id="PF00926">
    <property type="entry name" value="DHBP_synthase"/>
    <property type="match status" value="1"/>
</dbReference>
<feature type="binding site" evidence="14">
    <location>
        <position position="42"/>
    </location>
    <ligand>
        <name>Mg(2+)</name>
        <dbReference type="ChEBI" id="CHEBI:18420"/>
        <label>2</label>
    </ligand>
</feature>
<dbReference type="EC" id="4.1.99.12" evidence="7 14"/>
<dbReference type="InterPro" id="IPR032677">
    <property type="entry name" value="GTP_cyclohydro_II"/>
</dbReference>
<feature type="binding site" evidence="14">
    <location>
        <position position="46"/>
    </location>
    <ligand>
        <name>D-ribulose 5-phosphate</name>
        <dbReference type="ChEBI" id="CHEBI:58121"/>
    </ligand>
</feature>
<dbReference type="FunFam" id="3.90.870.10:FF:000001">
    <property type="entry name" value="Riboflavin biosynthesis protein RibBA"/>
    <property type="match status" value="1"/>
</dbReference>
<dbReference type="GO" id="GO:0000287">
    <property type="term" value="F:magnesium ion binding"/>
    <property type="evidence" value="ECO:0007669"/>
    <property type="project" value="UniProtKB-UniRule"/>
</dbReference>
<evidence type="ECO:0000313" key="17">
    <source>
        <dbReference type="Proteomes" id="UP000598196"/>
    </source>
</evidence>
<dbReference type="Proteomes" id="UP000598196">
    <property type="component" value="Unassembled WGS sequence"/>
</dbReference>
<comment type="similarity">
    <text evidence="14">Belongs to the DHBP synthase family.</text>
</comment>
<dbReference type="PANTHER" id="PTHR21327:SF34">
    <property type="entry name" value="3,4-DIHYDROXY-2-BUTANONE 4-PHOSPHATE SYNTHASE"/>
    <property type="match status" value="1"/>
</dbReference>
<organism evidence="16 17">
    <name type="scientific">Gemmobacter aquaticus</name>
    <dbReference type="NCBI Taxonomy" id="490185"/>
    <lineage>
        <taxon>Bacteria</taxon>
        <taxon>Pseudomonadati</taxon>
        <taxon>Pseudomonadota</taxon>
        <taxon>Alphaproteobacteria</taxon>
        <taxon>Rhodobacterales</taxon>
        <taxon>Paracoccaceae</taxon>
        <taxon>Gemmobacter</taxon>
    </lineage>
</organism>
<evidence type="ECO:0000256" key="8">
    <source>
        <dbReference type="ARBA" id="ARBA00018836"/>
    </source>
</evidence>
<reference evidence="16 17" key="1">
    <citation type="journal article" date="2014" name="Int. J. Syst. Evol. Microbiol.">
        <title>Complete genome sequence of Corynebacterium casei LMG S-19264T (=DSM 44701T), isolated from a smear-ripened cheese.</title>
        <authorList>
            <consortium name="US DOE Joint Genome Institute (JGI-PGF)"/>
            <person name="Walter F."/>
            <person name="Albersmeier A."/>
            <person name="Kalinowski J."/>
            <person name="Ruckert C."/>
        </authorList>
    </citation>
    <scope>NUCLEOTIDE SEQUENCE [LARGE SCALE GENOMIC DNA]</scope>
    <source>
        <strain evidence="16 17">CGMCC 1.7029</strain>
    </source>
</reference>
<comment type="caution">
    <text evidence="16">The sequence shown here is derived from an EMBL/GenBank/DDBJ whole genome shotgun (WGS) entry which is preliminary data.</text>
</comment>
<dbReference type="PIRSF" id="PIRSF001259">
    <property type="entry name" value="RibA"/>
    <property type="match status" value="1"/>
</dbReference>
<dbReference type="GO" id="GO:0009231">
    <property type="term" value="P:riboflavin biosynthetic process"/>
    <property type="evidence" value="ECO:0007669"/>
    <property type="project" value="UniProtKB-UniRule"/>
</dbReference>
<keyword evidence="13 14" id="KW-0456">Lyase</keyword>
<dbReference type="PANTHER" id="PTHR21327">
    <property type="entry name" value="GTP CYCLOHYDROLASE II-RELATED"/>
    <property type="match status" value="1"/>
</dbReference>
<evidence type="ECO:0000256" key="5">
    <source>
        <dbReference type="ARBA" id="ARBA00005520"/>
    </source>
</evidence>
<keyword evidence="10 14" id="KW-0479">Metal-binding</keyword>
<feature type="binding site" evidence="14">
    <location>
        <position position="157"/>
    </location>
    <ligand>
        <name>Mg(2+)</name>
        <dbReference type="ChEBI" id="CHEBI:18420"/>
        <label>2</label>
    </ligand>
</feature>
<comment type="similarity">
    <text evidence="5">In the N-terminal section; belongs to the DHBP synthase family.</text>
</comment>
<evidence type="ECO:0000256" key="7">
    <source>
        <dbReference type="ARBA" id="ARBA00012153"/>
    </source>
</evidence>
<evidence type="ECO:0000256" key="13">
    <source>
        <dbReference type="ARBA" id="ARBA00023239"/>
    </source>
</evidence>
<dbReference type="GO" id="GO:0003935">
    <property type="term" value="F:GTP cyclohydrolase II activity"/>
    <property type="evidence" value="ECO:0007669"/>
    <property type="project" value="TreeGrafter"/>
</dbReference>
<evidence type="ECO:0000256" key="10">
    <source>
        <dbReference type="ARBA" id="ARBA00022723"/>
    </source>
</evidence>
<evidence type="ECO:0000256" key="4">
    <source>
        <dbReference type="ARBA" id="ARBA00004904"/>
    </source>
</evidence>
<dbReference type="Gene3D" id="3.40.50.10990">
    <property type="entry name" value="GTP cyclohydrolase II"/>
    <property type="match status" value="1"/>
</dbReference>
<feature type="binding site" evidence="14">
    <location>
        <begin position="154"/>
        <end position="158"/>
    </location>
    <ligand>
        <name>D-ribulose 5-phosphate</name>
        <dbReference type="ChEBI" id="CHEBI:58121"/>
    </ligand>
</feature>
<dbReference type="InterPro" id="IPR000422">
    <property type="entry name" value="DHBP_synthase_RibB"/>
</dbReference>
<evidence type="ECO:0000256" key="1">
    <source>
        <dbReference type="ARBA" id="ARBA00000141"/>
    </source>
</evidence>
<dbReference type="AlphaFoldDB" id="A0A918DBY5"/>
<feature type="binding site" evidence="14">
    <location>
        <position position="42"/>
    </location>
    <ligand>
        <name>Mg(2+)</name>
        <dbReference type="ChEBI" id="CHEBI:18420"/>
        <label>1</label>
    </ligand>
</feature>
<dbReference type="GO" id="GO:0008686">
    <property type="term" value="F:3,4-dihydroxy-2-butanone-4-phosphate synthase activity"/>
    <property type="evidence" value="ECO:0007669"/>
    <property type="project" value="UniProtKB-UniRule"/>
</dbReference>
<dbReference type="Pfam" id="PF00925">
    <property type="entry name" value="GTP_cyclohydro2"/>
    <property type="match status" value="1"/>
</dbReference>
<evidence type="ECO:0000256" key="14">
    <source>
        <dbReference type="HAMAP-Rule" id="MF_00180"/>
    </source>
</evidence>
<accession>A0A918DBY5</accession>
<dbReference type="SUPFAM" id="SSF142695">
    <property type="entry name" value="RibA-like"/>
    <property type="match status" value="1"/>
</dbReference>
<dbReference type="HAMAP" id="MF_00180">
    <property type="entry name" value="RibB"/>
    <property type="match status" value="1"/>
</dbReference>
<keyword evidence="9 14" id="KW-0686">Riboflavin biosynthesis</keyword>
<dbReference type="Gene3D" id="3.90.870.10">
    <property type="entry name" value="DHBP synthase"/>
    <property type="match status" value="1"/>
</dbReference>
<comment type="function">
    <text evidence="3 14">Catalyzes the conversion of D-ribulose 5-phosphate to formate and 3,4-dihydroxy-2-butanone 4-phosphate.</text>
</comment>
<dbReference type="NCBIfam" id="TIGR00506">
    <property type="entry name" value="ribB"/>
    <property type="match status" value="1"/>
</dbReference>
<evidence type="ECO:0000259" key="15">
    <source>
        <dbReference type="Pfam" id="PF00925"/>
    </source>
</evidence>
<dbReference type="InterPro" id="IPR017945">
    <property type="entry name" value="DHBP_synth_RibB-like_a/b_dom"/>
</dbReference>
<evidence type="ECO:0000256" key="6">
    <source>
        <dbReference type="ARBA" id="ARBA00008976"/>
    </source>
</evidence>
<keyword evidence="12 14" id="KW-0464">Manganese</keyword>
<comment type="pathway">
    <text evidence="4 14">Cofactor biosynthesis; riboflavin biosynthesis; 2-hydroxy-3-oxobutyl phosphate from D-ribulose 5-phosphate: step 1/1.</text>
</comment>
<dbReference type="RefSeq" id="WP_170246195.1">
    <property type="nucleotide sequence ID" value="NZ_BMLP01000001.1"/>
</dbReference>
<dbReference type="GO" id="GO:0030145">
    <property type="term" value="F:manganese ion binding"/>
    <property type="evidence" value="ECO:0007669"/>
    <property type="project" value="UniProtKB-UniRule"/>
</dbReference>
<sequence>MPIRETSQMSSDYSDAISSVEEIIEDARNGKMFILVDHEDRENEGDLVIPAEKCDAAAINFMATHGRGLICLTLTGERIDQLGLPLMASKNSSRHETAFTVSIEAREGVETGISARDRALTVAVAIDETKGAADLATPGHIFPLRTRDGGVLVRAGHTEAATDVARLAGLKPAGVICEVMNDDGTMARLPDLVQFAQRHGLKIGTISDLIAYRRRHDNLVKEQAVKRVTSVHGGEWIMRIFSDVAQGSEHVVLTKGDIGAGGPVLVRMHALDPLADVLGVGDANAVGELAGAMRVIAAAGRGVVVLLRDTSMKIAQTDEVSPQTLRQYGLGAQILAALGLHEITLVTNHKAPKVVGLDAYGLSIVGTHPIAE</sequence>